<evidence type="ECO:0000256" key="10">
    <source>
        <dbReference type="PROSITE-ProRule" id="PRU01360"/>
    </source>
</evidence>
<dbReference type="SUPFAM" id="SSF56935">
    <property type="entry name" value="Porins"/>
    <property type="match status" value="1"/>
</dbReference>
<evidence type="ECO:0000256" key="5">
    <source>
        <dbReference type="ARBA" id="ARBA00022692"/>
    </source>
</evidence>
<dbReference type="InterPro" id="IPR037066">
    <property type="entry name" value="Plug_dom_sf"/>
</dbReference>
<evidence type="ECO:0000256" key="9">
    <source>
        <dbReference type="ARBA" id="ARBA00023237"/>
    </source>
</evidence>
<dbReference type="GO" id="GO:0009279">
    <property type="term" value="C:cell outer membrane"/>
    <property type="evidence" value="ECO:0007669"/>
    <property type="project" value="UniProtKB-SubCell"/>
</dbReference>
<dbReference type="InterPro" id="IPR039426">
    <property type="entry name" value="TonB-dep_rcpt-like"/>
</dbReference>
<evidence type="ECO:0000256" key="2">
    <source>
        <dbReference type="ARBA" id="ARBA00009810"/>
    </source>
</evidence>
<evidence type="ECO:0000256" key="1">
    <source>
        <dbReference type="ARBA" id="ARBA00004571"/>
    </source>
</evidence>
<dbReference type="InterPro" id="IPR000531">
    <property type="entry name" value="Beta-barrel_TonB"/>
</dbReference>
<evidence type="ECO:0000256" key="4">
    <source>
        <dbReference type="ARBA" id="ARBA00022452"/>
    </source>
</evidence>
<dbReference type="CDD" id="cd01347">
    <property type="entry name" value="ligand_gated_channel"/>
    <property type="match status" value="1"/>
</dbReference>
<organism evidence="15 16">
    <name type="scientific">Methylobacillus rhizosphaerae</name>
    <dbReference type="NCBI Taxonomy" id="551994"/>
    <lineage>
        <taxon>Bacteria</taxon>
        <taxon>Pseudomonadati</taxon>
        <taxon>Pseudomonadota</taxon>
        <taxon>Betaproteobacteria</taxon>
        <taxon>Nitrosomonadales</taxon>
        <taxon>Methylophilaceae</taxon>
        <taxon>Methylobacillus</taxon>
    </lineage>
</organism>
<dbReference type="Pfam" id="PF07715">
    <property type="entry name" value="Plug"/>
    <property type="match status" value="1"/>
</dbReference>
<keyword evidence="4 10" id="KW-1134">Transmembrane beta strand</keyword>
<evidence type="ECO:0000259" key="14">
    <source>
        <dbReference type="Pfam" id="PF07715"/>
    </source>
</evidence>
<dbReference type="NCBIfam" id="TIGR01783">
    <property type="entry name" value="TonB-siderophor"/>
    <property type="match status" value="1"/>
</dbReference>
<dbReference type="PROSITE" id="PS52016">
    <property type="entry name" value="TONB_DEPENDENT_REC_3"/>
    <property type="match status" value="1"/>
</dbReference>
<evidence type="ECO:0000256" key="12">
    <source>
        <dbReference type="SAM" id="SignalP"/>
    </source>
</evidence>
<name>A0A238YYG3_9PROT</name>
<evidence type="ECO:0000256" key="3">
    <source>
        <dbReference type="ARBA" id="ARBA00022448"/>
    </source>
</evidence>
<evidence type="ECO:0000313" key="16">
    <source>
        <dbReference type="Proteomes" id="UP000198305"/>
    </source>
</evidence>
<dbReference type="InterPro" id="IPR012910">
    <property type="entry name" value="Plug_dom"/>
</dbReference>
<keyword evidence="3 10" id="KW-0813">Transport</keyword>
<evidence type="ECO:0000259" key="13">
    <source>
        <dbReference type="Pfam" id="PF00593"/>
    </source>
</evidence>
<keyword evidence="7 10" id="KW-0472">Membrane</keyword>
<dbReference type="GO" id="GO:0015344">
    <property type="term" value="F:siderophore uptake transmembrane transporter activity"/>
    <property type="evidence" value="ECO:0007669"/>
    <property type="project" value="TreeGrafter"/>
</dbReference>
<dbReference type="Proteomes" id="UP000198305">
    <property type="component" value="Unassembled WGS sequence"/>
</dbReference>
<keyword evidence="5 10" id="KW-0812">Transmembrane</keyword>
<reference evidence="16" key="1">
    <citation type="submission" date="2017-06" db="EMBL/GenBank/DDBJ databases">
        <authorList>
            <person name="Varghese N."/>
            <person name="Submissions S."/>
        </authorList>
    </citation>
    <scope>NUCLEOTIDE SEQUENCE [LARGE SCALE GENOMIC DNA]</scope>
    <source>
        <strain evidence="16">Ca-68</strain>
    </source>
</reference>
<evidence type="ECO:0000256" key="7">
    <source>
        <dbReference type="ARBA" id="ARBA00023136"/>
    </source>
</evidence>
<dbReference type="GO" id="GO:0038023">
    <property type="term" value="F:signaling receptor activity"/>
    <property type="evidence" value="ECO:0007669"/>
    <property type="project" value="InterPro"/>
</dbReference>
<feature type="chain" id="PRO_5013257925" evidence="12">
    <location>
        <begin position="35"/>
        <end position="763"/>
    </location>
</feature>
<dbReference type="Gene3D" id="2.40.170.20">
    <property type="entry name" value="TonB-dependent receptor, beta-barrel domain"/>
    <property type="match status" value="1"/>
</dbReference>
<evidence type="ECO:0000256" key="8">
    <source>
        <dbReference type="ARBA" id="ARBA00023170"/>
    </source>
</evidence>
<feature type="domain" description="TonB-dependent receptor-like beta-barrel" evidence="13">
    <location>
        <begin position="282"/>
        <end position="719"/>
    </location>
</feature>
<sequence length="763" mass="83402">MKVDSIRAGVMHSEKTTRLAALVALACAAMPVYAAEDTVEDTLPEINVVGTAQETLKQAPGVSMITAEDIQKRPPANDLSEIIRTQPGVNLTGNSTSGQRGNNRQIDIRGMGPENTLILIDGRPVTSRNSVRYGWRGERDSRGDTNWVPADQVERIEVLRGPAAARYGNGAAGGVVNIITKGPAKETHGSITAYTNIPEHSEYGATRRINFNLSGPLAENLSYRLYGNISKTDADDYDVNEDHSNPRTGLYAGTYPAGREGVRNRDVGARLSWKISEQHSLDFDATFSRQGNIYGGDTQNTNNFTAAATGGLNPFAQRVQTMLGRETNIIYRDTVALTHRGKYDFGNSMAYLQYESTRNNRLNEGLAGGTEGLFSSNEFTTSRLKGYTAHAEMNLPSKLGGLDQVWTVGTEWVRQTLDDPNSMTQTLLGGDIPGMANIGRASETAANIFSLFVEDNIALTDRTILTPGLRYDHHSRTGDNWSPALNLSHGLDDNWTLKTGIARAYKAPNLYQTNTNYLLYSNGIGCWGASGACYLRGNDNLEAETSINKELGIEYSNNGVLAGLTYFRNDYKNKIEAGIDPVGQATTNNQANIFQWENIPKAVVEGLEGTLKLPLASNIEWSNNFTYMLTSKNKTTGEVLSVIPKYTVNSILDWKYDNNLSFQATMSWFGKQEPKKYDYQGIRVSGYSAKERSPYALFGVSGTYVISPSWRVTAGVSNLFDKRLYRRGNASGVGAGANIISGAGAETYNEPGRALYISLTSSF</sequence>
<dbReference type="InterPro" id="IPR010105">
    <property type="entry name" value="TonB_sidphr_rcpt"/>
</dbReference>
<dbReference type="GO" id="GO:0044718">
    <property type="term" value="P:siderophore transmembrane transport"/>
    <property type="evidence" value="ECO:0007669"/>
    <property type="project" value="TreeGrafter"/>
</dbReference>
<dbReference type="GO" id="GO:0042931">
    <property type="term" value="F:enterobactin transmembrane transporter activity"/>
    <property type="evidence" value="ECO:0007669"/>
    <property type="project" value="TreeGrafter"/>
</dbReference>
<dbReference type="NCBIfam" id="NF010051">
    <property type="entry name" value="PRK13528.1"/>
    <property type="match status" value="1"/>
</dbReference>
<dbReference type="EMBL" id="FZOA01000003">
    <property type="protein sequence ID" value="SNR75791.1"/>
    <property type="molecule type" value="Genomic_DNA"/>
</dbReference>
<gene>
    <name evidence="15" type="ORF">SAMN05192560_0916</name>
</gene>
<proteinExistence type="inferred from homology"/>
<protein>
    <submittedName>
        <fullName evidence="15">Ferric enterobactin receptor</fullName>
    </submittedName>
</protein>
<dbReference type="RefSeq" id="WP_281252015.1">
    <property type="nucleotide sequence ID" value="NZ_FZOA01000003.1"/>
</dbReference>
<dbReference type="NCBIfam" id="NF010048">
    <property type="entry name" value="PRK13524.1"/>
    <property type="match status" value="1"/>
</dbReference>
<keyword evidence="12" id="KW-0732">Signal</keyword>
<comment type="subcellular location">
    <subcellularLocation>
        <location evidence="1 10">Cell outer membrane</location>
        <topology evidence="1 10">Multi-pass membrane protein</topology>
    </subcellularLocation>
</comment>
<keyword evidence="6 11" id="KW-0798">TonB box</keyword>
<feature type="signal peptide" evidence="12">
    <location>
        <begin position="1"/>
        <end position="34"/>
    </location>
</feature>
<dbReference type="GO" id="GO:0042912">
    <property type="term" value="F:colicin transmembrane transporter activity"/>
    <property type="evidence" value="ECO:0007669"/>
    <property type="project" value="TreeGrafter"/>
</dbReference>
<keyword evidence="8 15" id="KW-0675">Receptor</keyword>
<comment type="similarity">
    <text evidence="2 10 11">Belongs to the TonB-dependent receptor family.</text>
</comment>
<accession>A0A238YYG3</accession>
<keyword evidence="9 10" id="KW-0998">Cell outer membrane</keyword>
<dbReference type="Pfam" id="PF00593">
    <property type="entry name" value="TonB_dep_Rec_b-barrel"/>
    <property type="match status" value="1"/>
</dbReference>
<dbReference type="Gene3D" id="2.170.130.10">
    <property type="entry name" value="TonB-dependent receptor, plug domain"/>
    <property type="match status" value="1"/>
</dbReference>
<keyword evidence="16" id="KW-1185">Reference proteome</keyword>
<evidence type="ECO:0000313" key="15">
    <source>
        <dbReference type="EMBL" id="SNR75791.1"/>
    </source>
</evidence>
<dbReference type="InterPro" id="IPR058134">
    <property type="entry name" value="PirA/FepA/PfeA"/>
</dbReference>
<dbReference type="PANTHER" id="PTHR30069:SF51">
    <property type="entry name" value="FERRIENTEROBACTIN RECEPTOR"/>
    <property type="match status" value="1"/>
</dbReference>
<dbReference type="InterPro" id="IPR036942">
    <property type="entry name" value="Beta-barrel_TonB_sf"/>
</dbReference>
<feature type="domain" description="TonB-dependent receptor plug" evidence="14">
    <location>
        <begin position="61"/>
        <end position="175"/>
    </location>
</feature>
<dbReference type="AlphaFoldDB" id="A0A238YYG3"/>
<evidence type="ECO:0000256" key="11">
    <source>
        <dbReference type="RuleBase" id="RU003357"/>
    </source>
</evidence>
<dbReference type="PANTHER" id="PTHR30069">
    <property type="entry name" value="TONB-DEPENDENT OUTER MEMBRANE RECEPTOR"/>
    <property type="match status" value="1"/>
</dbReference>
<evidence type="ECO:0000256" key="6">
    <source>
        <dbReference type="ARBA" id="ARBA00023077"/>
    </source>
</evidence>